<dbReference type="RefSeq" id="YP_009145442.1">
    <property type="nucleotide sequence ID" value="NC_027287.1"/>
</dbReference>
<organism evidence="1">
    <name type="scientific">Monomorphina parapyrum</name>
    <dbReference type="NCBI Taxonomy" id="1664066"/>
    <lineage>
        <taxon>Eukaryota</taxon>
        <taxon>Discoba</taxon>
        <taxon>Euglenozoa</taxon>
        <taxon>Euglenida</taxon>
        <taxon>Spirocuta</taxon>
        <taxon>Euglenophyceae</taxon>
        <taxon>Euglenales</taxon>
        <taxon>Euglenaceae</taxon>
        <taxon>Monomorphina</taxon>
    </lineage>
</organism>
<dbReference type="GeneID" id="24571348"/>
<keyword evidence="1" id="KW-0934">Plastid</keyword>
<sequence>MLFIIDYKKGELKKDIKKELYIIKDVLEEFDLSEFNSYFYNATKKNPFFIFGERIPYALKGGTRTHLLFTRIEGLLLDAIIMDLISMSMSGGNFVILNLEYDGITFSIPNENIPQFLNSFFIRFNAACMRTLGGIIPLSCEIYRSE</sequence>
<reference evidence="1" key="1">
    <citation type="journal article" date="2015" name="J. Eukaryot. Microbiol.">
        <title>Chloroplast Genome Evolution in the Euglenaceae.</title>
        <authorList>
            <person name="Bennett M.S."/>
            <person name="Triemer R.E."/>
        </authorList>
    </citation>
    <scope>NUCLEOTIDE SEQUENCE</scope>
    <source>
        <strain evidence="1">UTEX 2354</strain>
    </source>
</reference>
<geneLocation type="chloroplast" evidence="1"/>
<dbReference type="EMBL" id="KP455987">
    <property type="protein sequence ID" value="AKL78915.1"/>
    <property type="molecule type" value="Genomic_DNA"/>
</dbReference>
<accession>A0A0G3VJQ1</accession>
<proteinExistence type="predicted"/>
<keyword evidence="1" id="KW-0150">Chloroplast</keyword>
<name>A0A0G3VJQ1_9EUGL</name>
<protein>
    <submittedName>
        <fullName evidence="1">Uncharacterized protein</fullName>
    </submittedName>
</protein>
<evidence type="ECO:0000313" key="1">
    <source>
        <dbReference type="EMBL" id="AKL78915.1"/>
    </source>
</evidence>
<dbReference type="AlphaFoldDB" id="A0A0G3VJQ1"/>